<dbReference type="KEGG" id="kpul:GXN76_15800"/>
<feature type="signal peptide" evidence="1">
    <location>
        <begin position="1"/>
        <end position="26"/>
    </location>
</feature>
<dbReference type="AlphaFoldDB" id="A0A7D4BHC9"/>
<dbReference type="RefSeq" id="WP_173224821.1">
    <property type="nucleotide sequence ID" value="NZ_CP048104.1"/>
</dbReference>
<protein>
    <submittedName>
        <fullName evidence="2">Uncharacterized protein</fullName>
    </submittedName>
</protein>
<organism evidence="2 3">
    <name type="scientific">Kroppenstedtia pulmonis</name>
    <dbReference type="NCBI Taxonomy" id="1380685"/>
    <lineage>
        <taxon>Bacteria</taxon>
        <taxon>Bacillati</taxon>
        <taxon>Bacillota</taxon>
        <taxon>Bacilli</taxon>
        <taxon>Bacillales</taxon>
        <taxon>Thermoactinomycetaceae</taxon>
        <taxon>Kroppenstedtia</taxon>
    </lineage>
</organism>
<evidence type="ECO:0000313" key="3">
    <source>
        <dbReference type="Proteomes" id="UP000503088"/>
    </source>
</evidence>
<feature type="chain" id="PRO_5028983497" evidence="1">
    <location>
        <begin position="27"/>
        <end position="253"/>
    </location>
</feature>
<keyword evidence="1" id="KW-0732">Signal</keyword>
<gene>
    <name evidence="2" type="ORF">GXN76_15800</name>
</gene>
<evidence type="ECO:0000256" key="1">
    <source>
        <dbReference type="SAM" id="SignalP"/>
    </source>
</evidence>
<reference evidence="2 3" key="1">
    <citation type="submission" date="2020-01" db="EMBL/GenBank/DDBJ databases">
        <authorList>
            <person name="Gulvik C.A."/>
            <person name="Batra D.G."/>
        </authorList>
    </citation>
    <scope>NUCLEOTIDE SEQUENCE [LARGE SCALE GENOMIC DNA]</scope>
    <source>
        <strain evidence="2 3">W9323</strain>
    </source>
</reference>
<name>A0A7D4BHC9_9BACL</name>
<accession>A0A7D4BHC9</accession>
<keyword evidence="3" id="KW-1185">Reference proteome</keyword>
<proteinExistence type="predicted"/>
<sequence>MIKKILAITLAFFLGVAVTVTGTTLANPKNDNGVPGFGVYKENYLAWWKEKAKTDEYAKEKLEEFNQMNKGQQNKFLKSTLNSKNAKEMLDKWAKGDLPKNKKVSVGDDGAYVEAKSTTLTTDKGKEIKNVKSLAELPDGSYYYKFVLSGGYYYGDLELETTQLWVTVFATVKDGEITADNATGGHDNLNPFLHVTDGVSSAFTQGDWAIGNQPFEIEASVFGFIDIGFLSRTVNVYAYIDRKEGIGSGWYEE</sequence>
<dbReference type="Proteomes" id="UP000503088">
    <property type="component" value="Chromosome"/>
</dbReference>
<evidence type="ECO:0000313" key="2">
    <source>
        <dbReference type="EMBL" id="QKG85772.1"/>
    </source>
</evidence>
<dbReference type="EMBL" id="CP048104">
    <property type="protein sequence ID" value="QKG85772.1"/>
    <property type="molecule type" value="Genomic_DNA"/>
</dbReference>